<dbReference type="RefSeq" id="WP_121091460.1">
    <property type="nucleotide sequence ID" value="NZ_RBZU01000023.1"/>
</dbReference>
<evidence type="ECO:0000256" key="1">
    <source>
        <dbReference type="ARBA" id="ARBA00023239"/>
    </source>
</evidence>
<dbReference type="GO" id="GO:0005737">
    <property type="term" value="C:cytoplasm"/>
    <property type="evidence" value="ECO:0007669"/>
    <property type="project" value="TreeGrafter"/>
</dbReference>
<keyword evidence="3" id="KW-0378">Hydrolase</keyword>
<dbReference type="SUPFAM" id="SSF51556">
    <property type="entry name" value="Metallo-dependent hydrolases"/>
    <property type="match status" value="1"/>
</dbReference>
<evidence type="ECO:0000313" key="3">
    <source>
        <dbReference type="EMBL" id="RKP43920.1"/>
    </source>
</evidence>
<keyword evidence="4" id="KW-1185">Reference proteome</keyword>
<comment type="caution">
    <text evidence="3">The sequence shown here is derived from an EMBL/GenBank/DDBJ whole genome shotgun (WGS) entry which is preliminary data.</text>
</comment>
<name>A0A494X0R0_9BURK</name>
<sequence length="305" mass="32959">MKTISLDVHAHLAPIDAQALARIAGVQWQSDPPRLVLDGHAVGLADLFFPDRLLQWMDTHAVQRALISVPPPLYRQQLDAEAARQWADYLNDGLVDIARTHSARLSALLHLPAEHPDVALQALERHRGDDIEGVALAAGGDARIVLSNEAYAPLWQALDDRGAFVFLHPGACADGRLGAFYLENLVGNPLETSIAASHLVMAGVPARYPRIRFCLAHAGGAFTSLVGRLERGFDTKRPGVGLDVERPLLAAARMYADCIGHHPGVVQLARVVFGSSHVLFGSDWPFPMGLPDGMPADDVGQLTDR</sequence>
<accession>A0A494X0R0</accession>
<reference evidence="3 4" key="1">
    <citation type="submission" date="2018-10" db="EMBL/GenBank/DDBJ databases">
        <title>Robbsia sp. DHC34, isolated from soil.</title>
        <authorList>
            <person name="Gao Z.-H."/>
            <person name="Qiu L.-H."/>
        </authorList>
    </citation>
    <scope>NUCLEOTIDE SEQUENCE [LARGE SCALE GENOMIC DNA]</scope>
    <source>
        <strain evidence="3 4">DHC34</strain>
    </source>
</reference>
<dbReference type="Pfam" id="PF04909">
    <property type="entry name" value="Amidohydro_2"/>
    <property type="match status" value="1"/>
</dbReference>
<dbReference type="InterPro" id="IPR006680">
    <property type="entry name" value="Amidohydro-rel"/>
</dbReference>
<dbReference type="GO" id="GO:0016787">
    <property type="term" value="F:hydrolase activity"/>
    <property type="evidence" value="ECO:0007669"/>
    <property type="project" value="UniProtKB-KW"/>
</dbReference>
<proteinExistence type="predicted"/>
<dbReference type="EMBL" id="RBZU01000023">
    <property type="protein sequence ID" value="RKP43920.1"/>
    <property type="molecule type" value="Genomic_DNA"/>
</dbReference>
<dbReference type="OrthoDB" id="8673173at2"/>
<dbReference type="Gene3D" id="3.20.20.140">
    <property type="entry name" value="Metal-dependent hydrolases"/>
    <property type="match status" value="1"/>
</dbReference>
<dbReference type="GO" id="GO:0016831">
    <property type="term" value="F:carboxy-lyase activity"/>
    <property type="evidence" value="ECO:0007669"/>
    <property type="project" value="InterPro"/>
</dbReference>
<dbReference type="AlphaFoldDB" id="A0A494X0R0"/>
<dbReference type="PANTHER" id="PTHR21240:SF28">
    <property type="entry name" value="ISO-OROTATE DECARBOXYLASE (EUROFUNG)"/>
    <property type="match status" value="1"/>
</dbReference>
<protein>
    <submittedName>
        <fullName evidence="3">Amidohydrolase</fullName>
    </submittedName>
</protein>
<gene>
    <name evidence="3" type="ORF">D7S86_28230</name>
</gene>
<organism evidence="3 4">
    <name type="scientific">Pararobbsia silviterrae</name>
    <dbReference type="NCBI Taxonomy" id="1792498"/>
    <lineage>
        <taxon>Bacteria</taxon>
        <taxon>Pseudomonadati</taxon>
        <taxon>Pseudomonadota</taxon>
        <taxon>Betaproteobacteria</taxon>
        <taxon>Burkholderiales</taxon>
        <taxon>Burkholderiaceae</taxon>
        <taxon>Pararobbsia</taxon>
    </lineage>
</organism>
<dbReference type="InterPro" id="IPR032465">
    <property type="entry name" value="ACMSD"/>
</dbReference>
<dbReference type="Proteomes" id="UP000270342">
    <property type="component" value="Unassembled WGS sequence"/>
</dbReference>
<feature type="domain" description="Amidohydrolase-related" evidence="2">
    <location>
        <begin position="7"/>
        <end position="288"/>
    </location>
</feature>
<dbReference type="InterPro" id="IPR032466">
    <property type="entry name" value="Metal_Hydrolase"/>
</dbReference>
<dbReference type="GO" id="GO:0019748">
    <property type="term" value="P:secondary metabolic process"/>
    <property type="evidence" value="ECO:0007669"/>
    <property type="project" value="TreeGrafter"/>
</dbReference>
<dbReference type="PANTHER" id="PTHR21240">
    <property type="entry name" value="2-AMINO-3-CARBOXYLMUCONATE-6-SEMIALDEHYDE DECARBOXYLASE"/>
    <property type="match status" value="1"/>
</dbReference>
<keyword evidence="1" id="KW-0456">Lyase</keyword>
<evidence type="ECO:0000259" key="2">
    <source>
        <dbReference type="Pfam" id="PF04909"/>
    </source>
</evidence>
<evidence type="ECO:0000313" key="4">
    <source>
        <dbReference type="Proteomes" id="UP000270342"/>
    </source>
</evidence>